<sequence length="45" mass="4370">MRALIAAAVGLAAAFALVLTITAVGAPAGETSPKPLLTTVPAPKK</sequence>
<dbReference type="RefSeq" id="WP_345224037.1">
    <property type="nucleotide sequence ID" value="NZ_BAAAXE010000013.1"/>
</dbReference>
<dbReference type="InterPro" id="IPR048001">
    <property type="entry name" value="SPW_0924-like"/>
</dbReference>
<comment type="caution">
    <text evidence="1">The sequence shown here is derived from an EMBL/GenBank/DDBJ whole genome shotgun (WGS) entry which is preliminary data.</text>
</comment>
<gene>
    <name evidence="1" type="ORF">ACFFTU_11410</name>
</gene>
<proteinExistence type="predicted"/>
<evidence type="ECO:0000313" key="1">
    <source>
        <dbReference type="EMBL" id="MFB9520556.1"/>
    </source>
</evidence>
<evidence type="ECO:0000313" key="2">
    <source>
        <dbReference type="Proteomes" id="UP001589718"/>
    </source>
</evidence>
<dbReference type="Proteomes" id="UP001589718">
    <property type="component" value="Unassembled WGS sequence"/>
</dbReference>
<keyword evidence="2" id="KW-1185">Reference proteome</keyword>
<protein>
    <submittedName>
        <fullName evidence="1">SPW_0924 family protein</fullName>
    </submittedName>
</protein>
<dbReference type="NCBIfam" id="NF033490">
    <property type="entry name" value="small_SPW0924"/>
    <property type="match status" value="1"/>
</dbReference>
<reference evidence="1 2" key="1">
    <citation type="submission" date="2024-09" db="EMBL/GenBank/DDBJ databases">
        <authorList>
            <person name="Sun Q."/>
            <person name="Mori K."/>
        </authorList>
    </citation>
    <scope>NUCLEOTIDE SEQUENCE [LARGE SCALE GENOMIC DNA]</scope>
    <source>
        <strain evidence="1 2">JCM 4362</strain>
    </source>
</reference>
<organism evidence="1 2">
    <name type="scientific">Streptomyces cremeus</name>
    <dbReference type="NCBI Taxonomy" id="66881"/>
    <lineage>
        <taxon>Bacteria</taxon>
        <taxon>Bacillati</taxon>
        <taxon>Actinomycetota</taxon>
        <taxon>Actinomycetes</taxon>
        <taxon>Kitasatosporales</taxon>
        <taxon>Streptomycetaceae</taxon>
        <taxon>Streptomyces</taxon>
    </lineage>
</organism>
<accession>A0ABV5PBI3</accession>
<name>A0ABV5PBI3_STRCM</name>
<dbReference type="EMBL" id="JBHMCR010000006">
    <property type="protein sequence ID" value="MFB9520556.1"/>
    <property type="molecule type" value="Genomic_DNA"/>
</dbReference>